<protein>
    <recommendedName>
        <fullName evidence="3 6">Arabinogalactan endo-beta-1,4-galactanase</fullName>
        <ecNumber evidence="3 6">3.2.1.89</ecNumber>
    </recommendedName>
</protein>
<dbReference type="InterPro" id="IPR017853">
    <property type="entry name" value="GH"/>
</dbReference>
<evidence type="ECO:0000256" key="2">
    <source>
        <dbReference type="ARBA" id="ARBA00010687"/>
    </source>
</evidence>
<accession>A0A290Q5F9</accession>
<dbReference type="GO" id="GO:0031218">
    <property type="term" value="F:arabinogalactan endo-1,4-beta-galactosidase activity"/>
    <property type="evidence" value="ECO:0007669"/>
    <property type="project" value="UniProtKB-EC"/>
</dbReference>
<dbReference type="InterPro" id="IPR011683">
    <property type="entry name" value="Glyco_hydro_53"/>
</dbReference>
<feature type="signal peptide" evidence="6">
    <location>
        <begin position="1"/>
        <end position="23"/>
    </location>
</feature>
<dbReference type="OrthoDB" id="9768786at2"/>
<sequence>MKLPRLIPLAALLAAALVSSAHAAIWIKGCDVSSLKKSEDKGGKYFYASGYQDDALKILRDGGVNTVRLKVWVNSPDGYHNKARVLAVAKRAKSFGQKILVDFHYSDTWADPGKQTKPSAWSSYNLSALNTAVYNHTYDICKALANQGTPADYVQIGNEINDGLLWNEGRLSSVNYNFTNLCQLLRSGINGAKAANSSTAIVLHIAKGGDWELIKWWFDNVKAQGIAWDYTGVSYYPYWHGSLTSLQTALNNAASRFAKPVLVVETAYPFTLAAGDSAANNIGLSSQLVSGYPATLQGQYDMIKKICTIVNSVPNNRGAGVIYWEGTWTPVTGNGWDNINASSGNNWENQALFDFTGKALWSMDAFKLF</sequence>
<feature type="chain" id="PRO_5011812909" description="Arabinogalactan endo-beta-1,4-galactanase" evidence="6">
    <location>
        <begin position="24"/>
        <end position="369"/>
    </location>
</feature>
<keyword evidence="8" id="KW-1185">Reference proteome</keyword>
<evidence type="ECO:0000313" key="7">
    <source>
        <dbReference type="EMBL" id="ATC63734.1"/>
    </source>
</evidence>
<evidence type="ECO:0000313" key="8">
    <source>
        <dbReference type="Proteomes" id="UP000217265"/>
    </source>
</evidence>
<evidence type="ECO:0000256" key="5">
    <source>
        <dbReference type="ARBA" id="ARBA00023295"/>
    </source>
</evidence>
<dbReference type="GO" id="GO:0015926">
    <property type="term" value="F:glucosidase activity"/>
    <property type="evidence" value="ECO:0007669"/>
    <property type="project" value="InterPro"/>
</dbReference>
<evidence type="ECO:0000256" key="1">
    <source>
        <dbReference type="ARBA" id="ARBA00001695"/>
    </source>
</evidence>
<dbReference type="AlphaFoldDB" id="A0A290Q5F9"/>
<evidence type="ECO:0000256" key="6">
    <source>
        <dbReference type="RuleBase" id="RU361192"/>
    </source>
</evidence>
<name>A0A290Q5F9_9BACT</name>
<keyword evidence="4 6" id="KW-0378">Hydrolase</keyword>
<dbReference type="GO" id="GO:0045490">
    <property type="term" value="P:pectin catabolic process"/>
    <property type="evidence" value="ECO:0007669"/>
    <property type="project" value="TreeGrafter"/>
</dbReference>
<organism evidence="7 8">
    <name type="scientific">Nibricoccus aquaticus</name>
    <dbReference type="NCBI Taxonomy" id="2576891"/>
    <lineage>
        <taxon>Bacteria</taxon>
        <taxon>Pseudomonadati</taxon>
        <taxon>Verrucomicrobiota</taxon>
        <taxon>Opitutia</taxon>
        <taxon>Opitutales</taxon>
        <taxon>Opitutaceae</taxon>
        <taxon>Nibricoccus</taxon>
    </lineage>
</organism>
<dbReference type="Gene3D" id="3.20.20.80">
    <property type="entry name" value="Glycosidases"/>
    <property type="match status" value="1"/>
</dbReference>
<dbReference type="SUPFAM" id="SSF51445">
    <property type="entry name" value="(Trans)glycosidases"/>
    <property type="match status" value="1"/>
</dbReference>
<dbReference type="EMBL" id="CP023344">
    <property type="protein sequence ID" value="ATC63734.1"/>
    <property type="molecule type" value="Genomic_DNA"/>
</dbReference>
<proteinExistence type="inferred from homology"/>
<evidence type="ECO:0000256" key="3">
    <source>
        <dbReference type="ARBA" id="ARBA00012556"/>
    </source>
</evidence>
<reference evidence="7 8" key="1">
    <citation type="submission" date="2017-09" db="EMBL/GenBank/DDBJ databases">
        <title>Complete genome sequence of Verrucomicrobial strain HZ-65, isolated from freshwater.</title>
        <authorList>
            <person name="Choi A."/>
        </authorList>
    </citation>
    <scope>NUCLEOTIDE SEQUENCE [LARGE SCALE GENOMIC DNA]</scope>
    <source>
        <strain evidence="7 8">HZ-65</strain>
    </source>
</reference>
<dbReference type="RefSeq" id="WP_096055366.1">
    <property type="nucleotide sequence ID" value="NZ_CP023344.1"/>
</dbReference>
<dbReference type="KEGG" id="vbh:CMV30_07080"/>
<gene>
    <name evidence="7" type="ORF">CMV30_07080</name>
</gene>
<dbReference type="PANTHER" id="PTHR34983">
    <property type="entry name" value="ARABINOGALACTAN ENDO-BETA-1,4-GALACTANASE A"/>
    <property type="match status" value="1"/>
</dbReference>
<dbReference type="Proteomes" id="UP000217265">
    <property type="component" value="Chromosome"/>
</dbReference>
<dbReference type="PANTHER" id="PTHR34983:SF1">
    <property type="entry name" value="ARABINOGALACTAN ENDO-BETA-1,4-GALACTANASE A"/>
    <property type="match status" value="1"/>
</dbReference>
<keyword evidence="5 6" id="KW-0326">Glycosidase</keyword>
<keyword evidence="6" id="KW-0732">Signal</keyword>
<dbReference type="EC" id="3.2.1.89" evidence="3 6"/>
<comment type="similarity">
    <text evidence="2 6">Belongs to the glycosyl hydrolase 53 family.</text>
</comment>
<comment type="catalytic activity">
    <reaction evidence="1 6">
        <text>The enzyme specifically hydrolyzes (1-&gt;4)-beta-D-galactosidic linkages in type I arabinogalactans.</text>
        <dbReference type="EC" id="3.2.1.89"/>
    </reaction>
</comment>
<dbReference type="Pfam" id="PF07745">
    <property type="entry name" value="Glyco_hydro_53"/>
    <property type="match status" value="1"/>
</dbReference>
<evidence type="ECO:0000256" key="4">
    <source>
        <dbReference type="ARBA" id="ARBA00022801"/>
    </source>
</evidence>